<dbReference type="PANTHER" id="PTHR11802:SF404">
    <property type="entry name" value="CARBOXYPEPTIDASE"/>
    <property type="match status" value="1"/>
</dbReference>
<dbReference type="InterPro" id="IPR029058">
    <property type="entry name" value="AB_hydrolase_fold"/>
</dbReference>
<organism evidence="7 8">
    <name type="scientific">Clohesyomyces aquaticus</name>
    <dbReference type="NCBI Taxonomy" id="1231657"/>
    <lineage>
        <taxon>Eukaryota</taxon>
        <taxon>Fungi</taxon>
        <taxon>Dikarya</taxon>
        <taxon>Ascomycota</taxon>
        <taxon>Pezizomycotina</taxon>
        <taxon>Dothideomycetes</taxon>
        <taxon>Pleosporomycetidae</taxon>
        <taxon>Pleosporales</taxon>
        <taxon>Lindgomycetaceae</taxon>
        <taxon>Clohesyomyces</taxon>
    </lineage>
</organism>
<gene>
    <name evidence="7" type="ORF">BCR34DRAFT_280024</name>
</gene>
<keyword evidence="2 6" id="KW-0121">Carboxypeptidase</keyword>
<sequence>MFQLLPIILVSSFVAFSIAQPPLATYDTVLKSPINPNITISYKTPDSTICQTVFPRQKQFTGYVHLPPFTLEPYQQNYSINTFFWFFEARTSPETAPLTIWLNGGPGSSSMIGLFRESGPCEVIQMENGSFGTQFNEWGWDRASNMLFIDQPTQTGFSYDDAVNGTLNAWKGTWTEPAGPASNPAWIYYNGTFPSGRSYNTQNTSIIAASASWHFLQGFLSAFPKYNPGTRPNSTTTEPTGVNLFAESYGGQYGPAFANFYEAQNARRIRGELSRNATLEIKLVSVGIINGLVDQLIQTPYLPRFAYNNTYGIRAIDLITQQNLISAYNTPSGCKDLITQCRTLMQRDDPAGEGDNNETNSICKSAASACNAILNQILNISGRSPYDIRVKTPNSFPSYAYLEYLNDPKVQQAIGAGINYTENSNAVASAFYDTGDTIRGTQIGSLASLLTLGVRVAFIFGDADIVCNWMGGEAVSLAVADALSTYNTAFPAAGYADIIVNDKYVGGQVRQYGNLSFSRVYDAGHTVPSYQGETAFQIFSRVVQNGRDIGTAKIVNTTFATSGPVNSNHGNKAPSEQPKNTCWMRAMNDTCDADQIKQILQSSGVVKFGVWFAKSNDVTSLITPTSTSQPGPTTTSSLPLTGMYTATGTPKPTSGASALRLSSRQAVNLNFLGYFGPPDRSTDVSDHMSEKVKHTSNDQLPWLVPFVAALGVLVL</sequence>
<dbReference type="STRING" id="1231657.A0A1Y1ZSS7"/>
<dbReference type="PANTHER" id="PTHR11802">
    <property type="entry name" value="SERINE PROTEASE FAMILY S10 SERINE CARBOXYPEPTIDASE"/>
    <property type="match status" value="1"/>
</dbReference>
<dbReference type="Proteomes" id="UP000193144">
    <property type="component" value="Unassembled WGS sequence"/>
</dbReference>
<dbReference type="GO" id="GO:0006508">
    <property type="term" value="P:proteolysis"/>
    <property type="evidence" value="ECO:0007669"/>
    <property type="project" value="UniProtKB-KW"/>
</dbReference>
<evidence type="ECO:0000256" key="1">
    <source>
        <dbReference type="ARBA" id="ARBA00009431"/>
    </source>
</evidence>
<dbReference type="GO" id="GO:0004185">
    <property type="term" value="F:serine-type carboxypeptidase activity"/>
    <property type="evidence" value="ECO:0007669"/>
    <property type="project" value="UniProtKB-UniRule"/>
</dbReference>
<evidence type="ECO:0000256" key="5">
    <source>
        <dbReference type="ARBA" id="ARBA00023180"/>
    </source>
</evidence>
<dbReference type="Gene3D" id="3.40.50.1820">
    <property type="entry name" value="alpha/beta hydrolase"/>
    <property type="match status" value="1"/>
</dbReference>
<dbReference type="Pfam" id="PF00450">
    <property type="entry name" value="Peptidase_S10"/>
    <property type="match status" value="1"/>
</dbReference>
<dbReference type="InterPro" id="IPR018202">
    <property type="entry name" value="Ser_caboxypep_ser_AS"/>
</dbReference>
<keyword evidence="3 6" id="KW-0645">Protease</keyword>
<evidence type="ECO:0000256" key="2">
    <source>
        <dbReference type="ARBA" id="ARBA00022645"/>
    </source>
</evidence>
<name>A0A1Y1ZSS7_9PLEO</name>
<protein>
    <recommendedName>
        <fullName evidence="6">Carboxypeptidase</fullName>
        <ecNumber evidence="6">3.4.16.-</ecNumber>
    </recommendedName>
</protein>
<keyword evidence="4 6" id="KW-0378">Hydrolase</keyword>
<comment type="similarity">
    <text evidence="1 6">Belongs to the peptidase S10 family.</text>
</comment>
<dbReference type="EMBL" id="MCFA01000045">
    <property type="protein sequence ID" value="ORY13097.1"/>
    <property type="molecule type" value="Genomic_DNA"/>
</dbReference>
<dbReference type="EC" id="3.4.16.-" evidence="6"/>
<dbReference type="OrthoDB" id="443318at2759"/>
<evidence type="ECO:0000313" key="8">
    <source>
        <dbReference type="Proteomes" id="UP000193144"/>
    </source>
</evidence>
<dbReference type="PRINTS" id="PR00724">
    <property type="entry name" value="CRBOXYPTASEC"/>
</dbReference>
<reference evidence="7 8" key="1">
    <citation type="submission" date="2016-07" db="EMBL/GenBank/DDBJ databases">
        <title>Pervasive Adenine N6-methylation of Active Genes in Fungi.</title>
        <authorList>
            <consortium name="DOE Joint Genome Institute"/>
            <person name="Mondo S.J."/>
            <person name="Dannebaum R.O."/>
            <person name="Kuo R.C."/>
            <person name="Labutti K."/>
            <person name="Haridas S."/>
            <person name="Kuo A."/>
            <person name="Salamov A."/>
            <person name="Ahrendt S.R."/>
            <person name="Lipzen A."/>
            <person name="Sullivan W."/>
            <person name="Andreopoulos W.B."/>
            <person name="Clum A."/>
            <person name="Lindquist E."/>
            <person name="Daum C."/>
            <person name="Ramamoorthy G.K."/>
            <person name="Gryganskyi A."/>
            <person name="Culley D."/>
            <person name="Magnuson J.K."/>
            <person name="James T.Y."/>
            <person name="O'Malley M.A."/>
            <person name="Stajich J.E."/>
            <person name="Spatafora J.W."/>
            <person name="Visel A."/>
            <person name="Grigoriev I.V."/>
        </authorList>
    </citation>
    <scope>NUCLEOTIDE SEQUENCE [LARGE SCALE GENOMIC DNA]</scope>
    <source>
        <strain evidence="7 8">CBS 115471</strain>
    </source>
</reference>
<comment type="caution">
    <text evidence="7">The sequence shown here is derived from an EMBL/GenBank/DDBJ whole genome shotgun (WGS) entry which is preliminary data.</text>
</comment>
<evidence type="ECO:0000256" key="3">
    <source>
        <dbReference type="ARBA" id="ARBA00022670"/>
    </source>
</evidence>
<proteinExistence type="inferred from homology"/>
<evidence type="ECO:0000313" key="7">
    <source>
        <dbReference type="EMBL" id="ORY13097.1"/>
    </source>
</evidence>
<evidence type="ECO:0000256" key="4">
    <source>
        <dbReference type="ARBA" id="ARBA00022801"/>
    </source>
</evidence>
<feature type="chain" id="PRO_5011809136" description="Carboxypeptidase" evidence="6">
    <location>
        <begin position="20"/>
        <end position="715"/>
    </location>
</feature>
<accession>A0A1Y1ZSS7</accession>
<dbReference type="InterPro" id="IPR001563">
    <property type="entry name" value="Peptidase_S10"/>
</dbReference>
<keyword evidence="8" id="KW-1185">Reference proteome</keyword>
<dbReference type="AlphaFoldDB" id="A0A1Y1ZSS7"/>
<dbReference type="PROSITE" id="PS00131">
    <property type="entry name" value="CARBOXYPEPT_SER_SER"/>
    <property type="match status" value="1"/>
</dbReference>
<feature type="signal peptide" evidence="6">
    <location>
        <begin position="1"/>
        <end position="19"/>
    </location>
</feature>
<dbReference type="GO" id="GO:0000324">
    <property type="term" value="C:fungal-type vacuole"/>
    <property type="evidence" value="ECO:0007669"/>
    <property type="project" value="TreeGrafter"/>
</dbReference>
<evidence type="ECO:0000256" key="6">
    <source>
        <dbReference type="RuleBase" id="RU361156"/>
    </source>
</evidence>
<keyword evidence="6" id="KW-0732">Signal</keyword>
<dbReference type="SUPFAM" id="SSF53474">
    <property type="entry name" value="alpha/beta-Hydrolases"/>
    <property type="match status" value="1"/>
</dbReference>
<keyword evidence="5" id="KW-0325">Glycoprotein</keyword>